<accession>A0A7J7MC78</accession>
<feature type="region of interest" description="Disordered" evidence="2">
    <location>
        <begin position="100"/>
        <end position="140"/>
    </location>
</feature>
<dbReference type="AlphaFoldDB" id="A0A7J7MC78"/>
<reference evidence="3 4" key="1">
    <citation type="journal article" date="2020" name="IScience">
        <title>Genome Sequencing of the Endangered Kingdonia uniflora (Circaeasteraceae, Ranunculales) Reveals Potential Mechanisms of Evolutionary Specialization.</title>
        <authorList>
            <person name="Sun Y."/>
            <person name="Deng T."/>
            <person name="Zhang A."/>
            <person name="Moore M.J."/>
            <person name="Landis J.B."/>
            <person name="Lin N."/>
            <person name="Zhang H."/>
            <person name="Zhang X."/>
            <person name="Huang J."/>
            <person name="Zhang X."/>
            <person name="Sun H."/>
            <person name="Wang H."/>
        </authorList>
    </citation>
    <scope>NUCLEOTIDE SEQUENCE [LARGE SCALE GENOMIC DNA]</scope>
    <source>
        <strain evidence="3">TB1705</strain>
        <tissue evidence="3">Leaf</tissue>
    </source>
</reference>
<keyword evidence="1" id="KW-0175">Coiled coil</keyword>
<sequence>MSEEEAAEAKEDLYCPHSKVTKKESLIDTVAQEGIELEASLKELGISRKKGVNSQSKKVQKSQTMRLITGLGGNKKRGTDGETRVVLPKAIGVDFVDVSESTTSSKLAQAFPKKSMLKSGSTSGTTGSGEASEDRLGKEDELKVVEDRGKFAVRNGCSFDEGDLLRVEEEKAELEKEKAELEKKVVHLKTNLAREGSDWTPWRLPKRQRSAS</sequence>
<evidence type="ECO:0000313" key="3">
    <source>
        <dbReference type="EMBL" id="KAF6152390.1"/>
    </source>
</evidence>
<gene>
    <name evidence="3" type="ORF">GIB67_025824</name>
</gene>
<protein>
    <submittedName>
        <fullName evidence="3">Uncharacterized protein</fullName>
    </submittedName>
</protein>
<comment type="caution">
    <text evidence="3">The sequence shown here is derived from an EMBL/GenBank/DDBJ whole genome shotgun (WGS) entry which is preliminary data.</text>
</comment>
<evidence type="ECO:0000313" key="4">
    <source>
        <dbReference type="Proteomes" id="UP000541444"/>
    </source>
</evidence>
<feature type="compositionally biased region" description="Polar residues" evidence="2">
    <location>
        <begin position="52"/>
        <end position="66"/>
    </location>
</feature>
<organism evidence="3 4">
    <name type="scientific">Kingdonia uniflora</name>
    <dbReference type="NCBI Taxonomy" id="39325"/>
    <lineage>
        <taxon>Eukaryota</taxon>
        <taxon>Viridiplantae</taxon>
        <taxon>Streptophyta</taxon>
        <taxon>Embryophyta</taxon>
        <taxon>Tracheophyta</taxon>
        <taxon>Spermatophyta</taxon>
        <taxon>Magnoliopsida</taxon>
        <taxon>Ranunculales</taxon>
        <taxon>Circaeasteraceae</taxon>
        <taxon>Kingdonia</taxon>
    </lineage>
</organism>
<evidence type="ECO:0000256" key="1">
    <source>
        <dbReference type="SAM" id="Coils"/>
    </source>
</evidence>
<feature type="region of interest" description="Disordered" evidence="2">
    <location>
        <begin position="48"/>
        <end position="81"/>
    </location>
</feature>
<proteinExistence type="predicted"/>
<name>A0A7J7MC78_9MAGN</name>
<evidence type="ECO:0000256" key="2">
    <source>
        <dbReference type="SAM" id="MobiDB-lite"/>
    </source>
</evidence>
<feature type="coiled-coil region" evidence="1">
    <location>
        <begin position="157"/>
        <end position="191"/>
    </location>
</feature>
<feature type="compositionally biased region" description="Low complexity" evidence="2">
    <location>
        <begin position="119"/>
        <end position="129"/>
    </location>
</feature>
<dbReference type="EMBL" id="JACGCM010001638">
    <property type="protein sequence ID" value="KAF6152390.1"/>
    <property type="molecule type" value="Genomic_DNA"/>
</dbReference>
<keyword evidence="4" id="KW-1185">Reference proteome</keyword>
<dbReference type="Proteomes" id="UP000541444">
    <property type="component" value="Unassembled WGS sequence"/>
</dbReference>